<dbReference type="InterPro" id="IPR009959">
    <property type="entry name" value="Cyclase_SnoaL-like"/>
</dbReference>
<proteinExistence type="predicted"/>
<protein>
    <submittedName>
        <fullName evidence="1">Ester cyclase</fullName>
    </submittedName>
</protein>
<dbReference type="Pfam" id="PF07366">
    <property type="entry name" value="SnoaL"/>
    <property type="match status" value="1"/>
</dbReference>
<reference evidence="1 2" key="1">
    <citation type="submission" date="2015-11" db="EMBL/GenBank/DDBJ databases">
        <title>Draft Genome Sequence of the Strain BR 10423 (Rhizobium sp.) isolated from nodules of Mimosa pudica.</title>
        <authorList>
            <person name="Barauna A.C."/>
            <person name="Zilli J.E."/>
            <person name="Simoes-Araujo J.L."/>
            <person name="Reis V.M."/>
            <person name="James E.K."/>
            <person name="Reis F.B.Jr."/>
            <person name="Rouws L.F."/>
            <person name="Passos S.R."/>
            <person name="Gois S.R."/>
        </authorList>
    </citation>
    <scope>NUCLEOTIDE SEQUENCE [LARGE SCALE GENOMIC DNA]</scope>
    <source>
        <strain evidence="1 2">BR10423</strain>
    </source>
</reference>
<accession>A0A109J2W9</accession>
<dbReference type="Proteomes" id="UP000068164">
    <property type="component" value="Unassembled WGS sequence"/>
</dbReference>
<gene>
    <name evidence="1" type="ORF">AS026_23445</name>
</gene>
<name>A0A109J2W9_9HYPH</name>
<dbReference type="Gene3D" id="3.10.450.50">
    <property type="match status" value="1"/>
</dbReference>
<evidence type="ECO:0000313" key="1">
    <source>
        <dbReference type="EMBL" id="KWV41350.1"/>
    </source>
</evidence>
<keyword evidence="2" id="KW-1185">Reference proteome</keyword>
<comment type="caution">
    <text evidence="1">The sequence shown here is derived from an EMBL/GenBank/DDBJ whole genome shotgun (WGS) entry which is preliminary data.</text>
</comment>
<dbReference type="AlphaFoldDB" id="A0A109J2W9"/>
<dbReference type="GO" id="GO:0030638">
    <property type="term" value="P:polyketide metabolic process"/>
    <property type="evidence" value="ECO:0007669"/>
    <property type="project" value="InterPro"/>
</dbReference>
<dbReference type="EMBL" id="LNCD01000140">
    <property type="protein sequence ID" value="KWV41350.1"/>
    <property type="molecule type" value="Genomic_DNA"/>
</dbReference>
<dbReference type="SUPFAM" id="SSF54427">
    <property type="entry name" value="NTF2-like"/>
    <property type="match status" value="1"/>
</dbReference>
<dbReference type="RefSeq" id="WP_062375551.1">
    <property type="nucleotide sequence ID" value="NZ_LNCD01000140.1"/>
</dbReference>
<dbReference type="InterPro" id="IPR032710">
    <property type="entry name" value="NTF2-like_dom_sf"/>
</dbReference>
<sequence length="135" mass="15284">MDTEANKQLVTAYVEAFNRFDMAALRELFAADARIYGVLGYGGLDEVEPIWRELHEGMNINLEILDIAAEGKNVVIRYRESGRYSGFFRGLVGHDPTDKSYELTAMEWFVVENGKIATRWGARDSAAILRQVTHP</sequence>
<organism evidence="1 2">
    <name type="scientific">Rhizobium altiplani</name>
    <dbReference type="NCBI Taxonomy" id="1864509"/>
    <lineage>
        <taxon>Bacteria</taxon>
        <taxon>Pseudomonadati</taxon>
        <taxon>Pseudomonadota</taxon>
        <taxon>Alphaproteobacteria</taxon>
        <taxon>Hyphomicrobiales</taxon>
        <taxon>Rhizobiaceae</taxon>
        <taxon>Rhizobium/Agrobacterium group</taxon>
        <taxon>Rhizobium</taxon>
    </lineage>
</organism>
<evidence type="ECO:0000313" key="2">
    <source>
        <dbReference type="Proteomes" id="UP000068164"/>
    </source>
</evidence>
<dbReference type="OrthoDB" id="582835at2"/>